<name>A0A9Q0HUU9_9POAL</name>
<dbReference type="GO" id="GO:0043226">
    <property type="term" value="C:organelle"/>
    <property type="evidence" value="ECO:0007669"/>
    <property type="project" value="UniProtKB-ARBA"/>
</dbReference>
<dbReference type="SMART" id="SM00054">
    <property type="entry name" value="EFh"/>
    <property type="match status" value="3"/>
</dbReference>
<keyword evidence="1" id="KW-0677">Repeat</keyword>
<protein>
    <recommendedName>
        <fullName evidence="3">EF-hand domain-containing protein</fullName>
    </recommendedName>
</protein>
<dbReference type="EMBL" id="JAMQYH010000002">
    <property type="protein sequence ID" value="KAJ1699236.1"/>
    <property type="molecule type" value="Genomic_DNA"/>
</dbReference>
<dbReference type="PROSITE" id="PS00018">
    <property type="entry name" value="EF_HAND_1"/>
    <property type="match status" value="2"/>
</dbReference>
<dbReference type="SUPFAM" id="SSF47473">
    <property type="entry name" value="EF-hand"/>
    <property type="match status" value="1"/>
</dbReference>
<dbReference type="Proteomes" id="UP001151287">
    <property type="component" value="Unassembled WGS sequence"/>
</dbReference>
<dbReference type="FunFam" id="1.10.238.10:FF:000178">
    <property type="entry name" value="Calmodulin-2 A"/>
    <property type="match status" value="1"/>
</dbReference>
<feature type="domain" description="EF-hand" evidence="3">
    <location>
        <begin position="14"/>
        <end position="49"/>
    </location>
</feature>
<evidence type="ECO:0000256" key="1">
    <source>
        <dbReference type="ARBA" id="ARBA00022737"/>
    </source>
</evidence>
<dbReference type="PANTHER" id="PTHR23050">
    <property type="entry name" value="CALCIUM BINDING PROTEIN"/>
    <property type="match status" value="1"/>
</dbReference>
<dbReference type="CDD" id="cd00051">
    <property type="entry name" value="EFh"/>
    <property type="match status" value="1"/>
</dbReference>
<dbReference type="Pfam" id="PF13499">
    <property type="entry name" value="EF-hand_7"/>
    <property type="match status" value="1"/>
</dbReference>
<sequence length="155" mass="17128">MCPSRRDPTTTLAELSPDLRPAFDILDSDHDGRISLTDLKRFYSDLSTSAPISDEEIATMISTADADHNGFVDFDEFERVLTQRKRENGALMEVFRLMDRDGDGKVGFEDLKAHLQMVGMRVGDEEVKAMIEMAGGALNGGVTFDGLEKLLHGGF</sequence>
<proteinExistence type="predicted"/>
<dbReference type="InterPro" id="IPR018247">
    <property type="entry name" value="EF_Hand_1_Ca_BS"/>
</dbReference>
<evidence type="ECO:0000259" key="3">
    <source>
        <dbReference type="PROSITE" id="PS50222"/>
    </source>
</evidence>
<feature type="domain" description="EF-hand" evidence="3">
    <location>
        <begin position="86"/>
        <end position="121"/>
    </location>
</feature>
<dbReference type="GO" id="GO:0005509">
    <property type="term" value="F:calcium ion binding"/>
    <property type="evidence" value="ECO:0007669"/>
    <property type="project" value="InterPro"/>
</dbReference>
<accession>A0A9Q0HUU9</accession>
<gene>
    <name evidence="4" type="ORF">LUZ63_007748</name>
</gene>
<feature type="domain" description="EF-hand" evidence="3">
    <location>
        <begin position="52"/>
        <end position="82"/>
    </location>
</feature>
<evidence type="ECO:0000313" key="4">
    <source>
        <dbReference type="EMBL" id="KAJ1699236.1"/>
    </source>
</evidence>
<keyword evidence="5" id="KW-1185">Reference proteome</keyword>
<evidence type="ECO:0000313" key="5">
    <source>
        <dbReference type="Proteomes" id="UP001151287"/>
    </source>
</evidence>
<organism evidence="4 5">
    <name type="scientific">Rhynchospora breviuscula</name>
    <dbReference type="NCBI Taxonomy" id="2022672"/>
    <lineage>
        <taxon>Eukaryota</taxon>
        <taxon>Viridiplantae</taxon>
        <taxon>Streptophyta</taxon>
        <taxon>Embryophyta</taxon>
        <taxon>Tracheophyta</taxon>
        <taxon>Spermatophyta</taxon>
        <taxon>Magnoliopsida</taxon>
        <taxon>Liliopsida</taxon>
        <taxon>Poales</taxon>
        <taxon>Cyperaceae</taxon>
        <taxon>Cyperoideae</taxon>
        <taxon>Rhynchosporeae</taxon>
        <taxon>Rhynchospora</taxon>
    </lineage>
</organism>
<dbReference type="Gene3D" id="1.10.238.10">
    <property type="entry name" value="EF-hand"/>
    <property type="match status" value="2"/>
</dbReference>
<dbReference type="PROSITE" id="PS50222">
    <property type="entry name" value="EF_HAND_2"/>
    <property type="match status" value="3"/>
</dbReference>
<evidence type="ECO:0000256" key="2">
    <source>
        <dbReference type="ARBA" id="ARBA00022837"/>
    </source>
</evidence>
<dbReference type="AlphaFoldDB" id="A0A9Q0HUU9"/>
<comment type="caution">
    <text evidence="4">The sequence shown here is derived from an EMBL/GenBank/DDBJ whole genome shotgun (WGS) entry which is preliminary data.</text>
</comment>
<keyword evidence="2" id="KW-0106">Calcium</keyword>
<dbReference type="InterPro" id="IPR050145">
    <property type="entry name" value="Centrin_CML-like"/>
</dbReference>
<dbReference type="Pfam" id="PF00036">
    <property type="entry name" value="EF-hand_1"/>
    <property type="match status" value="1"/>
</dbReference>
<dbReference type="OrthoDB" id="26525at2759"/>
<dbReference type="InterPro" id="IPR002048">
    <property type="entry name" value="EF_hand_dom"/>
</dbReference>
<reference evidence="4" key="1">
    <citation type="journal article" date="2022" name="Cell">
        <title>Repeat-based holocentromeres influence genome architecture and karyotype evolution.</title>
        <authorList>
            <person name="Hofstatter P.G."/>
            <person name="Thangavel G."/>
            <person name="Lux T."/>
            <person name="Neumann P."/>
            <person name="Vondrak T."/>
            <person name="Novak P."/>
            <person name="Zhang M."/>
            <person name="Costa L."/>
            <person name="Castellani M."/>
            <person name="Scott A."/>
            <person name="Toegelov H."/>
            <person name="Fuchs J."/>
            <person name="Mata-Sucre Y."/>
            <person name="Dias Y."/>
            <person name="Vanzela A.L.L."/>
            <person name="Huettel B."/>
            <person name="Almeida C.C.S."/>
            <person name="Simkova H."/>
            <person name="Souza G."/>
            <person name="Pedrosa-Harand A."/>
            <person name="Macas J."/>
            <person name="Mayer K.F.X."/>
            <person name="Houben A."/>
            <person name="Marques A."/>
        </authorList>
    </citation>
    <scope>NUCLEOTIDE SEQUENCE</scope>
    <source>
        <strain evidence="4">RhyBre1mFocal</strain>
    </source>
</reference>
<dbReference type="InterPro" id="IPR011992">
    <property type="entry name" value="EF-hand-dom_pair"/>
</dbReference>